<dbReference type="InterPro" id="IPR006368">
    <property type="entry name" value="GDP_Man_deHydtase"/>
</dbReference>
<proteinExistence type="inferred from homology"/>
<name>A0P7B1_9PROT</name>
<comment type="cofactor">
    <cofactor evidence="2">
        <name>NADP(+)</name>
        <dbReference type="ChEBI" id="CHEBI:58349"/>
    </cofactor>
</comment>
<dbReference type="InterPro" id="IPR036291">
    <property type="entry name" value="NAD(P)-bd_dom_sf"/>
</dbReference>
<comment type="similarity">
    <text evidence="3">Belongs to the NAD(P)-dependent epimerase/dehydratase family. GDP-mannose 4,6-dehydratase subfamily.</text>
</comment>
<keyword evidence="5" id="KW-0456">Lyase</keyword>
<dbReference type="PANTHER" id="PTHR43715">
    <property type="entry name" value="GDP-MANNOSE 4,6-DEHYDRATASE"/>
    <property type="match status" value="1"/>
</dbReference>
<comment type="caution">
    <text evidence="8">The sequence shown here is derived from an EMBL/GenBank/DDBJ whole genome shotgun (WGS) entry which is preliminary data.</text>
</comment>
<dbReference type="OrthoDB" id="9779041at2"/>
<reference evidence="8 9" key="1">
    <citation type="submission" date="2006-11" db="EMBL/GenBank/DDBJ databases">
        <authorList>
            <person name="Giovannoni S."/>
            <person name="Vergin K."/>
            <person name="Ferriera S."/>
            <person name="Johnson J."/>
            <person name="Kravitz S."/>
            <person name="Beeson K."/>
            <person name="Sutton G."/>
            <person name="Rogers Y.-H."/>
            <person name="Friedman R."/>
            <person name="Frazier M."/>
            <person name="Venter J.C."/>
        </authorList>
    </citation>
    <scope>NUCLEOTIDE SEQUENCE [LARGE SCALE GENOMIC DNA]</scope>
    <source>
        <strain evidence="8 9">HTCC2181</strain>
    </source>
</reference>
<comment type="catalytic activity">
    <reaction evidence="1">
        <text>GDP-alpha-D-mannose = GDP-4-dehydro-alpha-D-rhamnose + H2O</text>
        <dbReference type="Rhea" id="RHEA:23820"/>
        <dbReference type="ChEBI" id="CHEBI:15377"/>
        <dbReference type="ChEBI" id="CHEBI:57527"/>
        <dbReference type="ChEBI" id="CHEBI:57964"/>
        <dbReference type="EC" id="4.2.1.47"/>
    </reaction>
</comment>
<feature type="domain" description="NAD(P)-binding" evidence="7">
    <location>
        <begin position="7"/>
        <end position="331"/>
    </location>
</feature>
<dbReference type="EMBL" id="AAUX01000001">
    <property type="protein sequence ID" value="EAV47421.1"/>
    <property type="molecule type" value="Genomic_DNA"/>
</dbReference>
<dbReference type="Pfam" id="PF16363">
    <property type="entry name" value="GDP_Man_Dehyd"/>
    <property type="match status" value="1"/>
</dbReference>
<gene>
    <name evidence="8" type="ORF">MB2181_05070</name>
</gene>
<evidence type="ECO:0000313" key="9">
    <source>
        <dbReference type="Proteomes" id="UP000054262"/>
    </source>
</evidence>
<dbReference type="Gene3D" id="3.40.50.720">
    <property type="entry name" value="NAD(P)-binding Rossmann-like Domain"/>
    <property type="match status" value="1"/>
</dbReference>
<dbReference type="CDD" id="cd05260">
    <property type="entry name" value="GDP_MD_SDR_e"/>
    <property type="match status" value="1"/>
</dbReference>
<protein>
    <recommendedName>
        <fullName evidence="4">GDP-mannose 4,6-dehydratase</fullName>
        <ecNumber evidence="4">4.2.1.47</ecNumber>
    </recommendedName>
</protein>
<dbReference type="InterPro" id="IPR016040">
    <property type="entry name" value="NAD(P)-bd_dom"/>
</dbReference>
<keyword evidence="9" id="KW-1185">Reference proteome</keyword>
<sequence>MKNKTALILGVTGQDGAHIAAHLLNQDFTVYGGFRRGSSNKTWRLEHLDILNKIKLVNINIDEPNHLIETIQEIKPDYIFHVAGESYVADSFLHPLTTIKANINGTLNILEAIRIVSKDTRIFFASSSEVFGNTEKDVLLNEESSLLPSNPYAISKMAAQHLVKMYRDRYGLFASIGILFNHEGPLRTRSFVTRKITYNMARLATQGGEPFELGSFDSCRDWGSAEDFTKAMILTLSSSKSDDFVFATGKLTSVRSFLKMSAEYAGFSPSFEGEGISEVCVDSRTGQKIAYLSESYFRPFDTSARLGDSSKLKKTTGWLGSRPIEKIITEMTKVDIERWEKGITNV</sequence>
<dbReference type="EC" id="4.2.1.47" evidence="4"/>
<comment type="function">
    <text evidence="6">Catalyzes the conversion of GDP-D-mannose to GDP-4-dehydro-6-deoxy-D-mannose.</text>
</comment>
<dbReference type="FunFam" id="3.40.50.720:FF:000924">
    <property type="entry name" value="GDP-mannose 4,6 dehydratase"/>
    <property type="match status" value="1"/>
</dbReference>
<evidence type="ECO:0000256" key="1">
    <source>
        <dbReference type="ARBA" id="ARBA00000188"/>
    </source>
</evidence>
<evidence type="ECO:0000256" key="5">
    <source>
        <dbReference type="ARBA" id="ARBA00023239"/>
    </source>
</evidence>
<dbReference type="GO" id="GO:0042351">
    <property type="term" value="P:'de novo' GDP-L-fucose biosynthetic process"/>
    <property type="evidence" value="ECO:0007669"/>
    <property type="project" value="TreeGrafter"/>
</dbReference>
<evidence type="ECO:0000256" key="3">
    <source>
        <dbReference type="ARBA" id="ARBA00009263"/>
    </source>
</evidence>
<evidence type="ECO:0000313" key="8">
    <source>
        <dbReference type="EMBL" id="EAV47421.1"/>
    </source>
</evidence>
<accession>A0P7B1</accession>
<dbReference type="Gene3D" id="3.90.25.10">
    <property type="entry name" value="UDP-galactose 4-epimerase, domain 1"/>
    <property type="match status" value="1"/>
</dbReference>
<evidence type="ECO:0000259" key="7">
    <source>
        <dbReference type="Pfam" id="PF16363"/>
    </source>
</evidence>
<organism evidence="8 9">
    <name type="scientific">Methylophilales bacterium HTCC2181</name>
    <dbReference type="NCBI Taxonomy" id="383631"/>
    <lineage>
        <taxon>Bacteria</taxon>
        <taxon>Pseudomonadati</taxon>
        <taxon>Pseudomonadota</taxon>
        <taxon>Betaproteobacteria</taxon>
        <taxon>Nitrosomonadales</taxon>
        <taxon>OM43 clade</taxon>
    </lineage>
</organism>
<dbReference type="PANTHER" id="PTHR43715:SF1">
    <property type="entry name" value="GDP-MANNOSE 4,6 DEHYDRATASE"/>
    <property type="match status" value="1"/>
</dbReference>
<evidence type="ECO:0000256" key="2">
    <source>
        <dbReference type="ARBA" id="ARBA00001937"/>
    </source>
</evidence>
<dbReference type="GO" id="GO:0008446">
    <property type="term" value="F:GDP-mannose 4,6-dehydratase activity"/>
    <property type="evidence" value="ECO:0007669"/>
    <property type="project" value="UniProtKB-EC"/>
</dbReference>
<evidence type="ECO:0000256" key="4">
    <source>
        <dbReference type="ARBA" id="ARBA00011989"/>
    </source>
</evidence>
<dbReference type="AlphaFoldDB" id="A0P7B1"/>
<dbReference type="Proteomes" id="UP000054262">
    <property type="component" value="Unassembled WGS sequence"/>
</dbReference>
<dbReference type="SUPFAM" id="SSF51735">
    <property type="entry name" value="NAD(P)-binding Rossmann-fold domains"/>
    <property type="match status" value="1"/>
</dbReference>
<evidence type="ECO:0000256" key="6">
    <source>
        <dbReference type="ARBA" id="ARBA00059383"/>
    </source>
</evidence>